<dbReference type="Pfam" id="PF13557">
    <property type="entry name" value="Phenol_MetA_deg"/>
    <property type="match status" value="1"/>
</dbReference>
<sequence length="262" mass="28690">MKNVVTGMLLVSGVALAGESELINPGVTTLRDLAADRPDATESPITVDKGHWQVETSVVDYAKDYGFEAWTWGETNLKYGISDNADIQFVFAPYAEERVREGGDTETTDGASDLTIRLKYNLWGNDGGKTAFALFPYIKVPTGTDLSNDKWEGGLILPYAYEVNDRLGVGAQLEFGYNWDDEDEDYDVELSHTFVAGYSLTDKWGVYGEYLGVAGDHSYEAYASGGITYAVSEFFQLDAGAVLGLNDAAQDFNVFSGFTVKF</sequence>
<dbReference type="EMBL" id="FQYR01000003">
    <property type="protein sequence ID" value="SHJ36862.1"/>
    <property type="molecule type" value="Genomic_DNA"/>
</dbReference>
<keyword evidence="3" id="KW-1185">Reference proteome</keyword>
<feature type="chain" id="PRO_5013246220" evidence="1">
    <location>
        <begin position="18"/>
        <end position="262"/>
    </location>
</feature>
<reference evidence="2 3" key="1">
    <citation type="submission" date="2016-11" db="EMBL/GenBank/DDBJ databases">
        <authorList>
            <person name="Jaros S."/>
            <person name="Januszkiewicz K."/>
            <person name="Wedrychowicz H."/>
        </authorList>
    </citation>
    <scope>NUCLEOTIDE SEQUENCE [LARGE SCALE GENOMIC DNA]</scope>
    <source>
        <strain evidence="2 3">DSM 18772</strain>
    </source>
</reference>
<protein>
    <submittedName>
        <fullName evidence="2">Putative MetA-pathway of phenol degradation</fullName>
    </submittedName>
</protein>
<evidence type="ECO:0000313" key="2">
    <source>
        <dbReference type="EMBL" id="SHJ36862.1"/>
    </source>
</evidence>
<evidence type="ECO:0000256" key="1">
    <source>
        <dbReference type="SAM" id="SignalP"/>
    </source>
</evidence>
<dbReference type="RefSeq" id="WP_143183469.1">
    <property type="nucleotide sequence ID" value="NZ_FQYR01000003.1"/>
</dbReference>
<proteinExistence type="predicted"/>
<dbReference type="STRING" id="1123071.SAMN02745181_1890"/>
<dbReference type="AlphaFoldDB" id="A0A1M6IQY5"/>
<dbReference type="InParanoid" id="A0A1M6IQY5"/>
<accession>A0A1M6IQY5</accession>
<dbReference type="InterPro" id="IPR025737">
    <property type="entry name" value="FApF"/>
</dbReference>
<name>A0A1M6IQY5_9BACT</name>
<evidence type="ECO:0000313" key="3">
    <source>
        <dbReference type="Proteomes" id="UP000184510"/>
    </source>
</evidence>
<keyword evidence="1" id="KW-0732">Signal</keyword>
<feature type="signal peptide" evidence="1">
    <location>
        <begin position="1"/>
        <end position="17"/>
    </location>
</feature>
<gene>
    <name evidence="2" type="ORF">SAMN02745181_1890</name>
</gene>
<dbReference type="Proteomes" id="UP000184510">
    <property type="component" value="Unassembled WGS sequence"/>
</dbReference>
<organism evidence="2 3">
    <name type="scientific">Rubritalea squalenifaciens DSM 18772</name>
    <dbReference type="NCBI Taxonomy" id="1123071"/>
    <lineage>
        <taxon>Bacteria</taxon>
        <taxon>Pseudomonadati</taxon>
        <taxon>Verrucomicrobiota</taxon>
        <taxon>Verrucomicrobiia</taxon>
        <taxon>Verrucomicrobiales</taxon>
        <taxon>Rubritaleaceae</taxon>
        <taxon>Rubritalea</taxon>
    </lineage>
</organism>
<dbReference type="OrthoDB" id="189778at2"/>